<evidence type="ECO:0000259" key="8">
    <source>
        <dbReference type="Pfam" id="PF12704"/>
    </source>
</evidence>
<dbReference type="AlphaFoldDB" id="A0A6C2YMG7"/>
<feature type="transmembrane region" description="Helical" evidence="6">
    <location>
        <begin position="687"/>
        <end position="707"/>
    </location>
</feature>
<dbReference type="InterPro" id="IPR025857">
    <property type="entry name" value="MacB_PCD"/>
</dbReference>
<evidence type="ECO:0000256" key="2">
    <source>
        <dbReference type="ARBA" id="ARBA00022475"/>
    </source>
</evidence>
<keyword evidence="3 6" id="KW-0812">Transmembrane</keyword>
<dbReference type="GO" id="GO:0005886">
    <property type="term" value="C:plasma membrane"/>
    <property type="evidence" value="ECO:0007669"/>
    <property type="project" value="UniProtKB-SubCell"/>
</dbReference>
<dbReference type="Pfam" id="PF12704">
    <property type="entry name" value="MacB_PCD"/>
    <property type="match status" value="1"/>
</dbReference>
<protein>
    <recommendedName>
        <fullName evidence="11">ABC3 transporter permease protein domain-containing protein</fullName>
    </recommendedName>
</protein>
<feature type="transmembrane region" description="Helical" evidence="6">
    <location>
        <begin position="624"/>
        <end position="653"/>
    </location>
</feature>
<name>A0A6C2YMG7_9BACT</name>
<feature type="transmembrane region" description="Helical" evidence="6">
    <location>
        <begin position="767"/>
        <end position="786"/>
    </location>
</feature>
<evidence type="ECO:0000259" key="7">
    <source>
        <dbReference type="Pfam" id="PF02687"/>
    </source>
</evidence>
<keyword evidence="4 6" id="KW-1133">Transmembrane helix</keyword>
<dbReference type="InterPro" id="IPR051125">
    <property type="entry name" value="ABC-4/HrtB_transporter"/>
</dbReference>
<dbReference type="Proteomes" id="UP000464378">
    <property type="component" value="Chromosome"/>
</dbReference>
<dbReference type="Pfam" id="PF02687">
    <property type="entry name" value="FtsX"/>
    <property type="match status" value="2"/>
</dbReference>
<dbReference type="InterPro" id="IPR003838">
    <property type="entry name" value="ABC3_permease_C"/>
</dbReference>
<accession>A0A6C2YMG7</accession>
<gene>
    <name evidence="9" type="ORF">GMBLW1_11720</name>
</gene>
<reference evidence="9" key="1">
    <citation type="submission" date="2019-04" db="EMBL/GenBank/DDBJ databases">
        <authorList>
            <consortium name="Science for Life Laboratories"/>
        </authorList>
    </citation>
    <scope>NUCLEOTIDE SEQUENCE</scope>
    <source>
        <strain evidence="9">MBLW1</strain>
    </source>
</reference>
<keyword evidence="5 6" id="KW-0472">Membrane</keyword>
<proteinExistence type="predicted"/>
<comment type="subcellular location">
    <subcellularLocation>
        <location evidence="1">Cell membrane</location>
        <topology evidence="1">Multi-pass membrane protein</topology>
    </subcellularLocation>
</comment>
<dbReference type="EMBL" id="LR586016">
    <property type="protein sequence ID" value="VIP02788.1"/>
    <property type="molecule type" value="Genomic_DNA"/>
</dbReference>
<feature type="transmembrane region" description="Helical" evidence="6">
    <location>
        <begin position="20"/>
        <end position="39"/>
    </location>
</feature>
<keyword evidence="2" id="KW-1003">Cell membrane</keyword>
<feature type="transmembrane region" description="Helical" evidence="6">
    <location>
        <begin position="531"/>
        <end position="554"/>
    </location>
</feature>
<dbReference type="PANTHER" id="PTHR43738">
    <property type="entry name" value="ABC TRANSPORTER, MEMBRANE PROTEIN"/>
    <property type="match status" value="1"/>
</dbReference>
<sequence>MTRWGFVGRNLRYHIRGNIAVMLGVWLGAAVLTGALLVGDSLKASLRERSLRQLGPIESILFASNLFRAEVASGMPGTVRPALVLSASIRSDPTTDADPVLINRITVYGITDSFWQDFEIPTPVTLNPDEPRGVLISEPLARELRVKVGDRLELSTQSFSGVPRSSFLGKRDTDESTDRFNLTVAGVLPAGHPGNALDFIPNPRTPLNLYISLDFLQSRLKQRGKVNALFANGASTESLQKSLASRLNLDDRGLKVHIPKTKRNYISVESRQLILPPTVADTTLQVAKSLNLVADPTIVYLANRLTGSSVPPNALQLLASTLAQPPEIPYSIVAAVNPQAPAPLGPLPGFTGAPLAVDEMLLLDWKQSPLKLQPGDRIRMEYFDPEIEGNIRELDANFRFRGLVERSGVAADPDLAPEFPGITDKLAISDWDPPFPFFGGRVSKADEQFWNQSRTTPKAYIHIDRAKELFGNRFGSLTSIRIAPTDGSPIREWLPKLTDALTTALPPESSGFQFQPIREQLLSASNGSTDFGMLFTAFSFFLIGSALMLVGLLVRLNLERRASEIGILLATGFSRKSVRNLLLGESLLIATIGAILGVGGAILYADWMLQLFASLWANPEVASFLHLAVTPATLMVGLIGTLVMTAGTIVWALRMLANLPTSDLVAGRSTQSEFTPTGAVRLTISRITLIGGILGAVVALVLSPFAPPGEMRAMAFFSSGGCLLTAGLAGLWIWLKKPKTGSLHVAGRNSLTILGFRNASRQPTRSILTAGLLASASFLLVAVESFHREPEKDFLQQSGGSGGYALSARLSLPLYLDPNSAEGQAEIENGLRRLYQDQLRRRPNLPPMEERIAAAQSQLQGVTYLPLRIHGGDDASCLNLYQATKPRLIAVPKSLTERGGFQFSSVKWPESGKSDNPWTVLFTPTSDGAIPVFVEENTAMWQLKKGIGDRIEISDSQGKPRQLQIAGLLKDSVFQSELVMADVRFIELFPQEEGFLGFLASTPPGKEQAIRELLQSALATQGAEIEFSQAKLASYLAVQNSYLTTFQILGGFGLLLGVIGMAIILLRGIWERRKELALLQATGYRPGDLRHLVFAENCLLLTVGLGIGLLAAAGSIAPHLAAGNRVPWMLLGGMLSAVVAVGLLTTAMALRSTTRVPIITALRRE</sequence>
<evidence type="ECO:0000256" key="6">
    <source>
        <dbReference type="SAM" id="Phobius"/>
    </source>
</evidence>
<feature type="domain" description="ABC3 transporter permease C-terminal" evidence="7">
    <location>
        <begin position="537"/>
        <end position="659"/>
    </location>
</feature>
<feature type="transmembrane region" description="Helical" evidence="6">
    <location>
        <begin position="1128"/>
        <end position="1150"/>
    </location>
</feature>
<dbReference type="InParanoid" id="A0A6C2YMG7"/>
<keyword evidence="10" id="KW-1185">Reference proteome</keyword>
<feature type="transmembrane region" description="Helical" evidence="6">
    <location>
        <begin position="581"/>
        <end position="604"/>
    </location>
</feature>
<feature type="transmembrane region" description="Helical" evidence="6">
    <location>
        <begin position="713"/>
        <end position="735"/>
    </location>
</feature>
<evidence type="ECO:0000256" key="1">
    <source>
        <dbReference type="ARBA" id="ARBA00004651"/>
    </source>
</evidence>
<feature type="transmembrane region" description="Helical" evidence="6">
    <location>
        <begin position="1048"/>
        <end position="1070"/>
    </location>
</feature>
<feature type="domain" description="ABC3 transporter permease C-terminal" evidence="7">
    <location>
        <begin position="1049"/>
        <end position="1156"/>
    </location>
</feature>
<evidence type="ECO:0000313" key="9">
    <source>
        <dbReference type="EMBL" id="VIP02788.1"/>
    </source>
</evidence>
<evidence type="ECO:0008006" key="11">
    <source>
        <dbReference type="Google" id="ProtNLM"/>
    </source>
</evidence>
<feature type="domain" description="MacB-like periplasmic core" evidence="8">
    <location>
        <begin position="21"/>
        <end position="244"/>
    </location>
</feature>
<evidence type="ECO:0000256" key="5">
    <source>
        <dbReference type="ARBA" id="ARBA00023136"/>
    </source>
</evidence>
<dbReference type="KEGG" id="tim:GMBLW1_11720"/>
<dbReference type="EMBL" id="LR593887">
    <property type="protein sequence ID" value="VTS02452.1"/>
    <property type="molecule type" value="Genomic_DNA"/>
</dbReference>
<evidence type="ECO:0000256" key="4">
    <source>
        <dbReference type="ARBA" id="ARBA00022989"/>
    </source>
</evidence>
<dbReference type="RefSeq" id="WP_162657924.1">
    <property type="nucleotide sequence ID" value="NZ_LR593887.1"/>
</dbReference>
<feature type="transmembrane region" description="Helical" evidence="6">
    <location>
        <begin position="1091"/>
        <end position="1116"/>
    </location>
</feature>
<evidence type="ECO:0000313" key="10">
    <source>
        <dbReference type="Proteomes" id="UP000464378"/>
    </source>
</evidence>
<organism evidence="9">
    <name type="scientific">Tuwongella immobilis</name>
    <dbReference type="NCBI Taxonomy" id="692036"/>
    <lineage>
        <taxon>Bacteria</taxon>
        <taxon>Pseudomonadati</taxon>
        <taxon>Planctomycetota</taxon>
        <taxon>Planctomycetia</taxon>
        <taxon>Gemmatales</taxon>
        <taxon>Gemmataceae</taxon>
        <taxon>Tuwongella</taxon>
    </lineage>
</organism>
<evidence type="ECO:0000256" key="3">
    <source>
        <dbReference type="ARBA" id="ARBA00022692"/>
    </source>
</evidence>
<dbReference type="PANTHER" id="PTHR43738:SF2">
    <property type="entry name" value="ABC TRANSPORTER PERMEASE"/>
    <property type="match status" value="1"/>
</dbReference>